<evidence type="ECO:0000313" key="2">
    <source>
        <dbReference type="EMBL" id="GBM94392.1"/>
    </source>
</evidence>
<name>A0A4Y2JYS4_ARAVE</name>
<gene>
    <name evidence="2" type="ORF">AVEN_266419_1</name>
</gene>
<comment type="caution">
    <text evidence="2">The sequence shown here is derived from an EMBL/GenBank/DDBJ whole genome shotgun (WGS) entry which is preliminary data.</text>
</comment>
<dbReference type="EMBL" id="BGPR01003965">
    <property type="protein sequence ID" value="GBM94392.1"/>
    <property type="molecule type" value="Genomic_DNA"/>
</dbReference>
<dbReference type="Proteomes" id="UP000499080">
    <property type="component" value="Unassembled WGS sequence"/>
</dbReference>
<organism evidence="2 3">
    <name type="scientific">Araneus ventricosus</name>
    <name type="common">Orbweaver spider</name>
    <name type="synonym">Epeira ventricosa</name>
    <dbReference type="NCBI Taxonomy" id="182803"/>
    <lineage>
        <taxon>Eukaryota</taxon>
        <taxon>Metazoa</taxon>
        <taxon>Ecdysozoa</taxon>
        <taxon>Arthropoda</taxon>
        <taxon>Chelicerata</taxon>
        <taxon>Arachnida</taxon>
        <taxon>Araneae</taxon>
        <taxon>Araneomorphae</taxon>
        <taxon>Entelegynae</taxon>
        <taxon>Araneoidea</taxon>
        <taxon>Araneidae</taxon>
        <taxon>Araneus</taxon>
    </lineage>
</organism>
<keyword evidence="3" id="KW-1185">Reference proteome</keyword>
<reference evidence="2 3" key="1">
    <citation type="journal article" date="2019" name="Sci. Rep.">
        <title>Orb-weaving spider Araneus ventricosus genome elucidates the spidroin gene catalogue.</title>
        <authorList>
            <person name="Kono N."/>
            <person name="Nakamura H."/>
            <person name="Ohtoshi R."/>
            <person name="Moran D.A.P."/>
            <person name="Shinohara A."/>
            <person name="Yoshida Y."/>
            <person name="Fujiwara M."/>
            <person name="Mori M."/>
            <person name="Tomita M."/>
            <person name="Arakawa K."/>
        </authorList>
    </citation>
    <scope>NUCLEOTIDE SEQUENCE [LARGE SCALE GENOMIC DNA]</scope>
</reference>
<protein>
    <submittedName>
        <fullName evidence="2">Uncharacterized protein</fullName>
    </submittedName>
</protein>
<accession>A0A4Y2JYS4</accession>
<sequence>MSSGCLTSDPDPLSGASRELRTPPAKKMTAPCCESFGSSVNENKRKGKFRIPDRKKKKISRVKIPLSSINQVDQIQMELQAQLFVDDDDGHLNFDIGDTIEK</sequence>
<proteinExistence type="predicted"/>
<feature type="region of interest" description="Disordered" evidence="1">
    <location>
        <begin position="1"/>
        <end position="31"/>
    </location>
</feature>
<feature type="non-terminal residue" evidence="2">
    <location>
        <position position="102"/>
    </location>
</feature>
<dbReference type="AlphaFoldDB" id="A0A4Y2JYS4"/>
<evidence type="ECO:0000256" key="1">
    <source>
        <dbReference type="SAM" id="MobiDB-lite"/>
    </source>
</evidence>
<evidence type="ECO:0000313" key="3">
    <source>
        <dbReference type="Proteomes" id="UP000499080"/>
    </source>
</evidence>